<comment type="function">
    <text evidence="1">Multidrug efflux pump.</text>
</comment>
<feature type="transmembrane region" description="Helical" evidence="13">
    <location>
        <begin position="282"/>
        <end position="305"/>
    </location>
</feature>
<dbReference type="NCBIfam" id="TIGR00797">
    <property type="entry name" value="matE"/>
    <property type="match status" value="1"/>
</dbReference>
<keyword evidence="10" id="KW-0406">Ion transport</keyword>
<dbReference type="Pfam" id="PF01554">
    <property type="entry name" value="MatE"/>
    <property type="match status" value="2"/>
</dbReference>
<dbReference type="PANTHER" id="PTHR43298:SF2">
    <property type="entry name" value="FMN_FAD EXPORTER YEEO-RELATED"/>
    <property type="match status" value="1"/>
</dbReference>
<evidence type="ECO:0000256" key="3">
    <source>
        <dbReference type="ARBA" id="ARBA00010199"/>
    </source>
</evidence>
<keyword evidence="15" id="KW-1185">Reference proteome</keyword>
<feature type="transmembrane region" description="Helical" evidence="13">
    <location>
        <begin position="137"/>
        <end position="159"/>
    </location>
</feature>
<keyword evidence="11 13" id="KW-0472">Membrane</keyword>
<dbReference type="InterPro" id="IPR050222">
    <property type="entry name" value="MATE_MdtK"/>
</dbReference>
<feature type="transmembrane region" description="Helical" evidence="13">
    <location>
        <begin position="100"/>
        <end position="117"/>
    </location>
</feature>
<evidence type="ECO:0000256" key="4">
    <source>
        <dbReference type="ARBA" id="ARBA00020268"/>
    </source>
</evidence>
<gene>
    <name evidence="14" type="ORF">HBE96_18340</name>
</gene>
<keyword evidence="7" id="KW-1003">Cell membrane</keyword>
<evidence type="ECO:0000313" key="14">
    <source>
        <dbReference type="EMBL" id="NMM64568.1"/>
    </source>
</evidence>
<dbReference type="Proteomes" id="UP000537131">
    <property type="component" value="Unassembled WGS sequence"/>
</dbReference>
<keyword evidence="6" id="KW-0050">Antiport</keyword>
<feature type="transmembrane region" description="Helical" evidence="13">
    <location>
        <begin position="356"/>
        <end position="373"/>
    </location>
</feature>
<comment type="subcellular location">
    <subcellularLocation>
        <location evidence="2">Cell membrane</location>
        <topology evidence="2">Multi-pass membrane protein</topology>
    </subcellularLocation>
</comment>
<reference evidence="14 15" key="1">
    <citation type="submission" date="2020-06" db="EMBL/GenBank/DDBJ databases">
        <title>Complete Genome Sequence of Clostridium muelleri sp. nov. P21T, an Acid-Alcohol Producing Acetogen Isolated from Old Hay.</title>
        <authorList>
            <person name="Duncan K.E."/>
            <person name="Tanner R.S."/>
        </authorList>
    </citation>
    <scope>NUCLEOTIDE SEQUENCE [LARGE SCALE GENOMIC DNA]</scope>
    <source>
        <strain evidence="14 15">P21</strain>
    </source>
</reference>
<dbReference type="GO" id="GO:0015297">
    <property type="term" value="F:antiporter activity"/>
    <property type="evidence" value="ECO:0007669"/>
    <property type="project" value="UniProtKB-KW"/>
</dbReference>
<evidence type="ECO:0000256" key="6">
    <source>
        <dbReference type="ARBA" id="ARBA00022449"/>
    </source>
</evidence>
<dbReference type="GO" id="GO:0042910">
    <property type="term" value="F:xenobiotic transmembrane transporter activity"/>
    <property type="evidence" value="ECO:0007669"/>
    <property type="project" value="InterPro"/>
</dbReference>
<comment type="caution">
    <text evidence="14">The sequence shown here is derived from an EMBL/GenBank/DDBJ whole genome shotgun (WGS) entry which is preliminary data.</text>
</comment>
<dbReference type="EMBL" id="JABBNI010000047">
    <property type="protein sequence ID" value="NMM64568.1"/>
    <property type="molecule type" value="Genomic_DNA"/>
</dbReference>
<dbReference type="CDD" id="cd13138">
    <property type="entry name" value="MATE_yoeA_like"/>
    <property type="match status" value="1"/>
</dbReference>
<dbReference type="GO" id="GO:0006811">
    <property type="term" value="P:monoatomic ion transport"/>
    <property type="evidence" value="ECO:0007669"/>
    <property type="project" value="UniProtKB-KW"/>
</dbReference>
<keyword evidence="8 13" id="KW-0812">Transmembrane</keyword>
<dbReference type="InterPro" id="IPR002528">
    <property type="entry name" value="MATE_fam"/>
</dbReference>
<proteinExistence type="inferred from homology"/>
<dbReference type="PANTHER" id="PTHR43298">
    <property type="entry name" value="MULTIDRUG RESISTANCE PROTEIN NORM-RELATED"/>
    <property type="match status" value="1"/>
</dbReference>
<organism evidence="14 15">
    <name type="scientific">Clostridium muellerianum</name>
    <dbReference type="NCBI Taxonomy" id="2716538"/>
    <lineage>
        <taxon>Bacteria</taxon>
        <taxon>Bacillati</taxon>
        <taxon>Bacillota</taxon>
        <taxon>Clostridia</taxon>
        <taxon>Eubacteriales</taxon>
        <taxon>Clostridiaceae</taxon>
        <taxon>Clostridium</taxon>
    </lineage>
</organism>
<dbReference type="PIRSF" id="PIRSF006603">
    <property type="entry name" value="DinF"/>
    <property type="match status" value="1"/>
</dbReference>
<dbReference type="InterPro" id="IPR048279">
    <property type="entry name" value="MdtK-like"/>
</dbReference>
<evidence type="ECO:0000256" key="5">
    <source>
        <dbReference type="ARBA" id="ARBA00022448"/>
    </source>
</evidence>
<feature type="transmembrane region" description="Helical" evidence="13">
    <location>
        <begin position="415"/>
        <end position="436"/>
    </location>
</feature>
<evidence type="ECO:0000256" key="9">
    <source>
        <dbReference type="ARBA" id="ARBA00022989"/>
    </source>
</evidence>
<protein>
    <recommendedName>
        <fullName evidence="4">Probable multidrug resistance protein NorM</fullName>
    </recommendedName>
    <alternativeName>
        <fullName evidence="12">Multidrug-efflux transporter</fullName>
    </alternativeName>
</protein>
<evidence type="ECO:0000256" key="12">
    <source>
        <dbReference type="ARBA" id="ARBA00031636"/>
    </source>
</evidence>
<evidence type="ECO:0000256" key="8">
    <source>
        <dbReference type="ARBA" id="ARBA00022692"/>
    </source>
</evidence>
<feature type="transmembrane region" description="Helical" evidence="13">
    <location>
        <begin position="385"/>
        <end position="403"/>
    </location>
</feature>
<feature type="transmembrane region" description="Helical" evidence="13">
    <location>
        <begin position="171"/>
        <end position="188"/>
    </location>
</feature>
<evidence type="ECO:0000256" key="2">
    <source>
        <dbReference type="ARBA" id="ARBA00004651"/>
    </source>
</evidence>
<feature type="transmembrane region" description="Helical" evidence="13">
    <location>
        <begin position="57"/>
        <end position="80"/>
    </location>
</feature>
<keyword evidence="9 13" id="KW-1133">Transmembrane helix</keyword>
<evidence type="ECO:0000313" key="15">
    <source>
        <dbReference type="Proteomes" id="UP000537131"/>
    </source>
</evidence>
<comment type="similarity">
    <text evidence="3">Belongs to the multi antimicrobial extrusion (MATE) (TC 2.A.66.1) family.</text>
</comment>
<feature type="transmembrane region" description="Helical" evidence="13">
    <location>
        <begin position="194"/>
        <end position="214"/>
    </location>
</feature>
<evidence type="ECO:0000256" key="13">
    <source>
        <dbReference type="SAM" id="Phobius"/>
    </source>
</evidence>
<dbReference type="AlphaFoldDB" id="A0A7Y0EJD3"/>
<dbReference type="RefSeq" id="WP_169299163.1">
    <property type="nucleotide sequence ID" value="NZ_JABBNI010000047.1"/>
</dbReference>
<evidence type="ECO:0000256" key="10">
    <source>
        <dbReference type="ARBA" id="ARBA00023065"/>
    </source>
</evidence>
<sequence>MKKHAGNDFTTGDIKSHILKFAVPMVIGLFLTMGYTIINTIWIGNLLGKEAMAATSVSFPITFILIAIATGSTTAISILISRNYGAKNFNTINKIIETSFSLFSILAVVLISLVFIFKNELLNLMGTPKEIFNMASSYLGVLLFATFINYIYSVINSILSGIGDTKTSVKFLILSTIVNAILDPFLIMKFKLNGAAGASLVSGSIAIISAIICLKRKKLQIDIIPKRFGFNKKIVLEILKMGMPSTIQQCLMPISLIFITSFISRFGADAIAAYGAASKVDYLAIMPGMAIGTAASVITGQNIGANKLERVKDVLKWGIIINFTTLALVAILVTIFPNQILMAFARDSKILVIGSTYLRINAVGYLIFSVTYVTNGIITGSGKTMVTMTISAVTLLLFRVPLANFMSQTSIGIKGIWYAILITSVFSTICSMLYYLSGRYKKKLVVYREEAYN</sequence>
<feature type="transmembrane region" description="Helical" evidence="13">
    <location>
        <begin position="250"/>
        <end position="276"/>
    </location>
</feature>
<dbReference type="GO" id="GO:0005886">
    <property type="term" value="C:plasma membrane"/>
    <property type="evidence" value="ECO:0007669"/>
    <property type="project" value="UniProtKB-SubCell"/>
</dbReference>
<keyword evidence="5" id="KW-0813">Transport</keyword>
<feature type="transmembrane region" description="Helical" evidence="13">
    <location>
        <begin position="317"/>
        <end position="336"/>
    </location>
</feature>
<accession>A0A7Y0EJD3</accession>
<feature type="transmembrane region" description="Helical" evidence="13">
    <location>
        <begin position="21"/>
        <end position="45"/>
    </location>
</feature>
<evidence type="ECO:0000256" key="11">
    <source>
        <dbReference type="ARBA" id="ARBA00023136"/>
    </source>
</evidence>
<evidence type="ECO:0000256" key="1">
    <source>
        <dbReference type="ARBA" id="ARBA00003408"/>
    </source>
</evidence>
<name>A0A7Y0EJD3_9CLOT</name>
<evidence type="ECO:0000256" key="7">
    <source>
        <dbReference type="ARBA" id="ARBA00022475"/>
    </source>
</evidence>